<comment type="caution">
    <text evidence="3">The sequence shown here is derived from an EMBL/GenBank/DDBJ whole genome shotgun (WGS) entry which is preliminary data.</text>
</comment>
<feature type="compositionally biased region" description="Pro residues" evidence="1">
    <location>
        <begin position="79"/>
        <end position="91"/>
    </location>
</feature>
<protein>
    <recommendedName>
        <fullName evidence="5">DUF4190 domain-containing protein</fullName>
    </recommendedName>
</protein>
<keyword evidence="4" id="KW-1185">Reference proteome</keyword>
<evidence type="ECO:0000313" key="4">
    <source>
        <dbReference type="Proteomes" id="UP000214646"/>
    </source>
</evidence>
<keyword evidence="2" id="KW-0812">Transmembrane</keyword>
<evidence type="ECO:0000313" key="3">
    <source>
        <dbReference type="EMBL" id="OWK43547.1"/>
    </source>
</evidence>
<sequence>MGLCCGLFSFPFSIAAIVMGVFGMRSEQGRVMGIAGTVLGVLALLLMVVTIIFSVAFNVANFGAQNRGRNFGPQQNFAPNPPPPNPPFRRR</sequence>
<gene>
    <name evidence="3" type="ORF">FRUB_03146</name>
</gene>
<reference evidence="4" key="1">
    <citation type="submission" date="2017-06" db="EMBL/GenBank/DDBJ databases">
        <title>Genome analysis of Fimbriiglobus ruber SP5, the first member of the order Planctomycetales with confirmed chitinolytic capability.</title>
        <authorList>
            <person name="Ravin N.V."/>
            <person name="Rakitin A.L."/>
            <person name="Ivanova A.A."/>
            <person name="Beletsky A.V."/>
            <person name="Kulichevskaya I.S."/>
            <person name="Mardanov A.V."/>
            <person name="Dedysh S.N."/>
        </authorList>
    </citation>
    <scope>NUCLEOTIDE SEQUENCE [LARGE SCALE GENOMIC DNA]</scope>
    <source>
        <strain evidence="4">SP5</strain>
    </source>
</reference>
<keyword evidence="2" id="KW-0472">Membrane</keyword>
<accession>A0A225E553</accession>
<name>A0A225E553_9BACT</name>
<evidence type="ECO:0000256" key="2">
    <source>
        <dbReference type="SAM" id="Phobius"/>
    </source>
</evidence>
<evidence type="ECO:0008006" key="5">
    <source>
        <dbReference type="Google" id="ProtNLM"/>
    </source>
</evidence>
<proteinExistence type="predicted"/>
<organism evidence="3 4">
    <name type="scientific">Fimbriiglobus ruber</name>
    <dbReference type="NCBI Taxonomy" id="1908690"/>
    <lineage>
        <taxon>Bacteria</taxon>
        <taxon>Pseudomonadati</taxon>
        <taxon>Planctomycetota</taxon>
        <taxon>Planctomycetia</taxon>
        <taxon>Gemmatales</taxon>
        <taxon>Gemmataceae</taxon>
        <taxon>Fimbriiglobus</taxon>
    </lineage>
</organism>
<feature type="transmembrane region" description="Helical" evidence="2">
    <location>
        <begin position="31"/>
        <end position="60"/>
    </location>
</feature>
<evidence type="ECO:0000256" key="1">
    <source>
        <dbReference type="SAM" id="MobiDB-lite"/>
    </source>
</evidence>
<dbReference type="Proteomes" id="UP000214646">
    <property type="component" value="Unassembled WGS sequence"/>
</dbReference>
<keyword evidence="2" id="KW-1133">Transmembrane helix</keyword>
<feature type="region of interest" description="Disordered" evidence="1">
    <location>
        <begin position="69"/>
        <end position="91"/>
    </location>
</feature>
<feature type="compositionally biased region" description="Polar residues" evidence="1">
    <location>
        <begin position="69"/>
        <end position="78"/>
    </location>
</feature>
<dbReference type="AlphaFoldDB" id="A0A225E553"/>
<dbReference type="EMBL" id="NIDE01000004">
    <property type="protein sequence ID" value="OWK43547.1"/>
    <property type="molecule type" value="Genomic_DNA"/>
</dbReference>